<dbReference type="InterPro" id="IPR001254">
    <property type="entry name" value="Trypsin_dom"/>
</dbReference>
<reference evidence="6" key="1">
    <citation type="submission" date="2020-05" db="EMBL/GenBank/DDBJ databases">
        <authorList>
            <person name="Chiriac C."/>
            <person name="Salcher M."/>
            <person name="Ghai R."/>
            <person name="Kavagutti S V."/>
        </authorList>
    </citation>
    <scope>NUCLEOTIDE SEQUENCE</scope>
</reference>
<dbReference type="PANTHER" id="PTHR24276:SF98">
    <property type="entry name" value="FI18310P1-RELATED"/>
    <property type="match status" value="1"/>
</dbReference>
<evidence type="ECO:0000259" key="5">
    <source>
        <dbReference type="PROSITE" id="PS50240"/>
    </source>
</evidence>
<organism evidence="6">
    <name type="scientific">freshwater metagenome</name>
    <dbReference type="NCBI Taxonomy" id="449393"/>
    <lineage>
        <taxon>unclassified sequences</taxon>
        <taxon>metagenomes</taxon>
        <taxon>ecological metagenomes</taxon>
    </lineage>
</organism>
<gene>
    <name evidence="6" type="ORF">UFOPK3564_01411</name>
</gene>
<dbReference type="PANTHER" id="PTHR24276">
    <property type="entry name" value="POLYSERASE-RELATED"/>
    <property type="match status" value="1"/>
</dbReference>
<evidence type="ECO:0000256" key="1">
    <source>
        <dbReference type="ARBA" id="ARBA00007664"/>
    </source>
</evidence>
<dbReference type="SMART" id="SM00020">
    <property type="entry name" value="Tryp_SPc"/>
    <property type="match status" value="1"/>
</dbReference>
<comment type="similarity">
    <text evidence="1">Belongs to the peptidase S1 family.</text>
</comment>
<dbReference type="CDD" id="cd00190">
    <property type="entry name" value="Tryp_SPc"/>
    <property type="match status" value="1"/>
</dbReference>
<dbReference type="PROSITE" id="PS50240">
    <property type="entry name" value="TRYPSIN_DOM"/>
    <property type="match status" value="1"/>
</dbReference>
<dbReference type="PRINTS" id="PR00722">
    <property type="entry name" value="CHYMOTRYPSIN"/>
</dbReference>
<dbReference type="Pfam" id="PF00089">
    <property type="entry name" value="Trypsin"/>
    <property type="match status" value="1"/>
</dbReference>
<evidence type="ECO:0000313" key="6">
    <source>
        <dbReference type="EMBL" id="CAB4913481.1"/>
    </source>
</evidence>
<keyword evidence="4" id="KW-0472">Membrane</keyword>
<keyword evidence="4" id="KW-1133">Transmembrane helix</keyword>
<dbReference type="PROSITE" id="PS00134">
    <property type="entry name" value="TRYPSIN_HIS"/>
    <property type="match status" value="1"/>
</dbReference>
<dbReference type="EMBL" id="CAFBMK010000069">
    <property type="protein sequence ID" value="CAB4913481.1"/>
    <property type="molecule type" value="Genomic_DNA"/>
</dbReference>
<evidence type="ECO:0000256" key="3">
    <source>
        <dbReference type="SAM" id="MobiDB-lite"/>
    </source>
</evidence>
<feature type="domain" description="Peptidase S1" evidence="5">
    <location>
        <begin position="114"/>
        <end position="354"/>
    </location>
</feature>
<dbReference type="InterPro" id="IPR033116">
    <property type="entry name" value="TRYPSIN_SER"/>
</dbReference>
<feature type="transmembrane region" description="Helical" evidence="4">
    <location>
        <begin position="89"/>
        <end position="108"/>
    </location>
</feature>
<dbReference type="SUPFAM" id="SSF50494">
    <property type="entry name" value="Trypsin-like serine proteases"/>
    <property type="match status" value="1"/>
</dbReference>
<dbReference type="Gene3D" id="2.40.10.10">
    <property type="entry name" value="Trypsin-like serine proteases"/>
    <property type="match status" value="1"/>
</dbReference>
<dbReference type="PROSITE" id="PS00135">
    <property type="entry name" value="TRYPSIN_SER"/>
    <property type="match status" value="1"/>
</dbReference>
<feature type="region of interest" description="Disordered" evidence="3">
    <location>
        <begin position="1"/>
        <end position="57"/>
    </location>
</feature>
<dbReference type="InterPro" id="IPR018114">
    <property type="entry name" value="TRYPSIN_HIS"/>
</dbReference>
<dbReference type="InterPro" id="IPR043504">
    <property type="entry name" value="Peptidase_S1_PA_chymotrypsin"/>
</dbReference>
<accession>A0A6J7GY10</accession>
<dbReference type="InterPro" id="IPR009003">
    <property type="entry name" value="Peptidase_S1_PA"/>
</dbReference>
<dbReference type="InterPro" id="IPR001314">
    <property type="entry name" value="Peptidase_S1A"/>
</dbReference>
<protein>
    <submittedName>
        <fullName evidence="6">Unannotated protein</fullName>
    </submittedName>
</protein>
<proteinExistence type="inferred from homology"/>
<feature type="compositionally biased region" description="Pro residues" evidence="3">
    <location>
        <begin position="19"/>
        <end position="37"/>
    </location>
</feature>
<keyword evidence="4" id="KW-0812">Transmembrane</keyword>
<dbReference type="GO" id="GO:0006508">
    <property type="term" value="P:proteolysis"/>
    <property type="evidence" value="ECO:0007669"/>
    <property type="project" value="InterPro"/>
</dbReference>
<name>A0A6J7GY10_9ZZZZ</name>
<dbReference type="InterPro" id="IPR050430">
    <property type="entry name" value="Peptidase_S1"/>
</dbReference>
<dbReference type="GO" id="GO:0004252">
    <property type="term" value="F:serine-type endopeptidase activity"/>
    <property type="evidence" value="ECO:0007669"/>
    <property type="project" value="InterPro"/>
</dbReference>
<evidence type="ECO:0000256" key="4">
    <source>
        <dbReference type="SAM" id="Phobius"/>
    </source>
</evidence>
<dbReference type="AlphaFoldDB" id="A0A6J7GY10"/>
<keyword evidence="2" id="KW-1015">Disulfide bond</keyword>
<sequence length="366" mass="36529">MRASRPSRPVDREAGAGPPASPASFPPAAPLAAPPASPAASPASFPPASPAAFPAASPAAFPPASPASFPAAAPAAFPPASPTPRRRRLVALVAALLGGTALAAAGPATPAGAVVNGTRTPIAAAPYAVQLVGGGETFCSGSLVRPRIVLTAAHCLVGAKRVRVVVGRQDTQGTDGAEIRAVSRAYDRRVASRRNGTSAGLAVSSDVGMLELSRDVTEVPPIALAGPEHAPLAAAGSRLTVSGWGVVGSGDATRRSSASRTLRSATAPVRSAAYCRGRLRAPSRGVLCVGKLRRPVAGACFGDSGGPLHAPTPAGPVQVGVVSSSPVASCGRDTTFYARVQSGPARSWIDAHLTPAGRLRGGRPLR</sequence>
<evidence type="ECO:0000256" key="2">
    <source>
        <dbReference type="ARBA" id="ARBA00023157"/>
    </source>
</evidence>